<accession>A0A7S4PM22</accession>
<organism evidence="6">
    <name type="scientific">Paramoeba aestuarina</name>
    <dbReference type="NCBI Taxonomy" id="180227"/>
    <lineage>
        <taxon>Eukaryota</taxon>
        <taxon>Amoebozoa</taxon>
        <taxon>Discosea</taxon>
        <taxon>Flabellinia</taxon>
        <taxon>Dactylopodida</taxon>
        <taxon>Paramoebidae</taxon>
        <taxon>Paramoeba</taxon>
    </lineage>
</organism>
<dbReference type="InterPro" id="IPR031336">
    <property type="entry name" value="CDC73_C"/>
</dbReference>
<dbReference type="GO" id="GO:0006368">
    <property type="term" value="P:transcription elongation by RNA polymerase II"/>
    <property type="evidence" value="ECO:0007669"/>
    <property type="project" value="InterPro"/>
</dbReference>
<keyword evidence="4" id="KW-0539">Nucleus</keyword>
<dbReference type="GO" id="GO:0016593">
    <property type="term" value="C:Cdc73/Paf1 complex"/>
    <property type="evidence" value="ECO:0007669"/>
    <property type="project" value="InterPro"/>
</dbReference>
<evidence type="ECO:0000313" key="6">
    <source>
        <dbReference type="EMBL" id="CAE2339536.1"/>
    </source>
</evidence>
<sequence>MDRHDVPMDSPFDEQTTHTLRDFMDKWKRRCCEKVNATDYAYKTEESSEPFLDRIQIFPVGRVVEGMSSEPLPEAQAKECQNILAQSIQRINEAIRNRRTEEFQPSTQKTRVEKAPVPSNQPKTFIIMVPAAVSAPINLTNVAAFLNNGVYEEPSLQAFPGRPRSVSVSPEEIVGEVPHNFIVMDDPESIDADDWQNVIACFVLGKNWQFDGWFGREKGSQDPVSHILSKVKGYYIAFEGASIPKNITQWNVSVIPLYQSKKDNLTARRIWDDILWKVSTESQ</sequence>
<gene>
    <name evidence="6" type="ORF">NAES01612_LOCUS25621</name>
</gene>
<dbReference type="InterPro" id="IPR007852">
    <property type="entry name" value="Cdc73/Parafibromin"/>
</dbReference>
<dbReference type="Pfam" id="PF05179">
    <property type="entry name" value="CDC73_C"/>
    <property type="match status" value="1"/>
</dbReference>
<dbReference type="EMBL" id="HBKR01039239">
    <property type="protein sequence ID" value="CAE2339536.1"/>
    <property type="molecule type" value="Transcribed_RNA"/>
</dbReference>
<evidence type="ECO:0000256" key="3">
    <source>
        <dbReference type="ARBA" id="ARBA00023163"/>
    </source>
</evidence>
<evidence type="ECO:0000259" key="5">
    <source>
        <dbReference type="Pfam" id="PF05179"/>
    </source>
</evidence>
<dbReference type="AlphaFoldDB" id="A0A7S4PM22"/>
<keyword evidence="3" id="KW-0804">Transcription</keyword>
<dbReference type="GO" id="GO:0032968">
    <property type="term" value="P:positive regulation of transcription elongation by RNA polymerase II"/>
    <property type="evidence" value="ECO:0007669"/>
    <property type="project" value="TreeGrafter"/>
</dbReference>
<dbReference type="InterPro" id="IPR038103">
    <property type="entry name" value="CDC73_C_sf"/>
</dbReference>
<evidence type="ECO:0000256" key="1">
    <source>
        <dbReference type="ARBA" id="ARBA00004123"/>
    </source>
</evidence>
<dbReference type="PANTHER" id="PTHR12466:SF8">
    <property type="entry name" value="PARAFIBROMIN"/>
    <property type="match status" value="1"/>
</dbReference>
<proteinExistence type="inferred from homology"/>
<dbReference type="GO" id="GO:0000993">
    <property type="term" value="F:RNA polymerase II complex binding"/>
    <property type="evidence" value="ECO:0007669"/>
    <property type="project" value="TreeGrafter"/>
</dbReference>
<reference evidence="6" key="1">
    <citation type="submission" date="2021-01" db="EMBL/GenBank/DDBJ databases">
        <authorList>
            <person name="Corre E."/>
            <person name="Pelletier E."/>
            <person name="Niang G."/>
            <person name="Scheremetjew M."/>
            <person name="Finn R."/>
            <person name="Kale V."/>
            <person name="Holt S."/>
            <person name="Cochrane G."/>
            <person name="Meng A."/>
            <person name="Brown T."/>
            <person name="Cohen L."/>
        </authorList>
    </citation>
    <scope>NUCLEOTIDE SEQUENCE</scope>
    <source>
        <strain evidence="6">SoJaBio B1-5/56/2</strain>
    </source>
</reference>
<protein>
    <recommendedName>
        <fullName evidence="5">Cell division control protein 73 C-terminal domain-containing protein</fullName>
    </recommendedName>
</protein>
<evidence type="ECO:0000256" key="2">
    <source>
        <dbReference type="ARBA" id="ARBA00010427"/>
    </source>
</evidence>
<comment type="subcellular location">
    <subcellularLocation>
        <location evidence="1">Nucleus</location>
    </subcellularLocation>
</comment>
<dbReference type="Gene3D" id="3.40.50.11990">
    <property type="entry name" value="RNA polymerase II accessory factor, Cdc73 C-terminal domain"/>
    <property type="match status" value="1"/>
</dbReference>
<dbReference type="PANTHER" id="PTHR12466">
    <property type="entry name" value="CDC73 DOMAIN PROTEIN"/>
    <property type="match status" value="1"/>
</dbReference>
<name>A0A7S4PM22_9EUKA</name>
<evidence type="ECO:0000256" key="4">
    <source>
        <dbReference type="ARBA" id="ARBA00023242"/>
    </source>
</evidence>
<comment type="similarity">
    <text evidence="2">Belongs to the CDC73 family.</text>
</comment>
<feature type="domain" description="Cell division control protein 73 C-terminal" evidence="5">
    <location>
        <begin position="124"/>
        <end position="274"/>
    </location>
</feature>